<keyword evidence="1" id="KW-0472">Membrane</keyword>
<evidence type="ECO:0000256" key="1">
    <source>
        <dbReference type="SAM" id="Phobius"/>
    </source>
</evidence>
<sequence>MRNHNLTGKWLFWIGFIVFMTGVGFTESVGAFLSNDFPSLSVPLLITGGIIMLATNFFRNKKTRG</sequence>
<keyword evidence="1" id="KW-0812">Transmembrane</keyword>
<dbReference type="PATRIC" id="fig|1188261.3.peg.186"/>
<feature type="transmembrane region" description="Helical" evidence="1">
    <location>
        <begin position="12"/>
        <end position="34"/>
    </location>
</feature>
<dbReference type="Proteomes" id="UP000017170">
    <property type="component" value="Unassembled WGS sequence"/>
</dbReference>
<gene>
    <name evidence="2" type="ORF">A33I_03880</name>
</gene>
<dbReference type="EMBL" id="ATAE01000003">
    <property type="protein sequence ID" value="ERN55090.1"/>
    <property type="molecule type" value="Genomic_DNA"/>
</dbReference>
<comment type="caution">
    <text evidence="2">The sequence shown here is derived from an EMBL/GenBank/DDBJ whole genome shotgun (WGS) entry which is preliminary data.</text>
</comment>
<accession>U6SW02</accession>
<organism evidence="2 3">
    <name type="scientific">Alkalihalophilus marmarensis DSM 21297</name>
    <dbReference type="NCBI Taxonomy" id="1188261"/>
    <lineage>
        <taxon>Bacteria</taxon>
        <taxon>Bacillati</taxon>
        <taxon>Bacillota</taxon>
        <taxon>Bacilli</taxon>
        <taxon>Bacillales</taxon>
        <taxon>Bacillaceae</taxon>
        <taxon>Alkalihalophilus</taxon>
    </lineage>
</organism>
<protein>
    <submittedName>
        <fullName evidence="2">Uncharacterized protein</fullName>
    </submittedName>
</protein>
<dbReference type="AlphaFoldDB" id="U6SW02"/>
<proteinExistence type="predicted"/>
<keyword evidence="1" id="KW-1133">Transmembrane helix</keyword>
<evidence type="ECO:0000313" key="3">
    <source>
        <dbReference type="Proteomes" id="UP000017170"/>
    </source>
</evidence>
<reference evidence="2 3" key="1">
    <citation type="journal article" date="2013" name="Genome Announc.">
        <title>Genome Sequence of the Extreme Obligate Alkaliphile Bacillus marmarensis Strain DSM 21297.</title>
        <authorList>
            <person name="Wernick D.G."/>
            <person name="Choi K.Y."/>
            <person name="Tat C.A."/>
            <person name="Lafontaine Rivera J.G."/>
            <person name="Liao J.C."/>
        </authorList>
    </citation>
    <scope>NUCLEOTIDE SEQUENCE [LARGE SCALE GENOMIC DNA]</scope>
    <source>
        <strain evidence="2 3">DSM 21297</strain>
    </source>
</reference>
<dbReference type="RefSeq" id="WP_022626595.1">
    <property type="nucleotide sequence ID" value="NZ_ATAE01000003.1"/>
</dbReference>
<name>U6SW02_9BACI</name>
<keyword evidence="3" id="KW-1185">Reference proteome</keyword>
<evidence type="ECO:0000313" key="2">
    <source>
        <dbReference type="EMBL" id="ERN55090.1"/>
    </source>
</evidence>
<feature type="transmembrane region" description="Helical" evidence="1">
    <location>
        <begin position="40"/>
        <end position="58"/>
    </location>
</feature>